<sequence length="540" mass="54231">MPQRQAHDHQATPAAAAAGLQLLRAAQMAEADRTAMARGAEGYALMLRAGRAVAREAQAMLRAAGGGRRRVLAACGTGGNGGDGYVAARLLREAGFQASVWAPFGPPKRGDAAQAAAGWGGPVAEAPPQPGAFDLVIDALFGAGLDRPLAGAALEAARLLDRLGAPVLAVDVPSGLNADTGQPMGHAVAASATVTFAALKPGHLLLPGRSLCGPVTLADIGIGAQIIADVGETLYANGPELWLPRFPRLSLEAHKYRRGHVLCCSGPALATGAIRLSARAALRAGAGLVTVAAGAEACRVHAAHLTAVMIREAEDAAAFAALLDDPRFNAVVIGPGGGPGPGLVARIAAAAKRRRAMVIDADGLTSFAGRPDYLARTLAPDGAPAPAVLTPHDGEFARVFAGVEAVEEAPSKYGRAVAAAACTGAVVTLKGADTVIAAPDGRAVINHNAPPWLGTAGAGDVLAGVIAGLVAQGMPPFEAACAGVWIHGEAAAACGPGLIAEDLPEAVPAVLARLHEASGFVRQPAFRRDPPGVWPQAGPG</sequence>
<keyword evidence="8 17" id="KW-0521">NADP</keyword>
<dbReference type="PANTHER" id="PTHR12592:SF0">
    <property type="entry name" value="ATP-DEPENDENT (S)-NAD(P)H-HYDRATE DEHYDRATASE"/>
    <property type="match status" value="1"/>
</dbReference>
<feature type="binding site" evidence="18">
    <location>
        <position position="174"/>
    </location>
    <ligand>
        <name>K(+)</name>
        <dbReference type="ChEBI" id="CHEBI:29103"/>
    </ligand>
</feature>
<dbReference type="EMBL" id="JBHRUV010000046">
    <property type="protein sequence ID" value="MFC3266582.1"/>
    <property type="molecule type" value="Genomic_DNA"/>
</dbReference>
<keyword evidence="6 17" id="KW-0547">Nucleotide-binding</keyword>
<feature type="binding site" evidence="17">
    <location>
        <position position="460"/>
    </location>
    <ligand>
        <name>(6S)-NADPHX</name>
        <dbReference type="ChEBI" id="CHEBI:64076"/>
    </ligand>
</feature>
<dbReference type="SUPFAM" id="SSF64153">
    <property type="entry name" value="YjeF N-terminal domain-like"/>
    <property type="match status" value="1"/>
</dbReference>
<evidence type="ECO:0000313" key="22">
    <source>
        <dbReference type="EMBL" id="MFC3266582.1"/>
    </source>
</evidence>
<evidence type="ECO:0000256" key="11">
    <source>
        <dbReference type="ARBA" id="ARBA00023235"/>
    </source>
</evidence>
<evidence type="ECO:0000256" key="1">
    <source>
        <dbReference type="ARBA" id="ARBA00000013"/>
    </source>
</evidence>
<dbReference type="PANTHER" id="PTHR12592">
    <property type="entry name" value="ATP-DEPENDENT (S)-NAD(P)H-HYDRATE DEHYDRATASE FAMILY MEMBER"/>
    <property type="match status" value="1"/>
</dbReference>
<comment type="similarity">
    <text evidence="3 19">In the N-terminal section; belongs to the NnrE/AIBP family.</text>
</comment>
<comment type="subunit">
    <text evidence="17">Homotetramer.</text>
</comment>
<comment type="function">
    <text evidence="14 19">Bifunctional enzyme that catalyzes the epimerization of the S- and R-forms of NAD(P)HX and the dehydration of the S-form of NAD(P)HX at the expense of ADP, which is converted to AMP. This allows the repair of both epimers of NAD(P)HX, a damaged form of NAD(P)H that is a result of enzymatic or heat-dependent hydration.</text>
</comment>
<evidence type="ECO:0000256" key="15">
    <source>
        <dbReference type="ARBA" id="ARBA00048238"/>
    </source>
</evidence>
<evidence type="ECO:0000259" key="21">
    <source>
        <dbReference type="PROSITE" id="PS51385"/>
    </source>
</evidence>
<feature type="binding site" evidence="18">
    <location>
        <position position="138"/>
    </location>
    <ligand>
        <name>K(+)</name>
        <dbReference type="ChEBI" id="CHEBI:29103"/>
    </ligand>
</feature>
<dbReference type="SUPFAM" id="SSF53613">
    <property type="entry name" value="Ribokinase-like"/>
    <property type="match status" value="1"/>
</dbReference>
<evidence type="ECO:0000256" key="10">
    <source>
        <dbReference type="ARBA" id="ARBA00023027"/>
    </source>
</evidence>
<dbReference type="EC" id="5.1.99.6" evidence="19"/>
<comment type="catalytic activity">
    <reaction evidence="1 18 19">
        <text>(6R)-NADHX = (6S)-NADHX</text>
        <dbReference type="Rhea" id="RHEA:32215"/>
        <dbReference type="ChEBI" id="CHEBI:64074"/>
        <dbReference type="ChEBI" id="CHEBI:64075"/>
        <dbReference type="EC" id="5.1.99.6"/>
    </reaction>
</comment>
<evidence type="ECO:0000259" key="20">
    <source>
        <dbReference type="PROSITE" id="PS51383"/>
    </source>
</evidence>
<evidence type="ECO:0000256" key="19">
    <source>
        <dbReference type="PIRNR" id="PIRNR017184"/>
    </source>
</evidence>
<feature type="domain" description="YjeF N-terminal" evidence="21">
    <location>
        <begin position="28"/>
        <end position="228"/>
    </location>
</feature>
<reference evidence="23" key="1">
    <citation type="journal article" date="2019" name="Int. J. Syst. Evol. Microbiol.">
        <title>The Global Catalogue of Microorganisms (GCM) 10K type strain sequencing project: providing services to taxonomists for standard genome sequencing and annotation.</title>
        <authorList>
            <consortium name="The Broad Institute Genomics Platform"/>
            <consortium name="The Broad Institute Genome Sequencing Center for Infectious Disease"/>
            <person name="Wu L."/>
            <person name="Ma J."/>
        </authorList>
    </citation>
    <scope>NUCLEOTIDE SEQUENCE [LARGE SCALE GENOMIC DNA]</scope>
    <source>
        <strain evidence="23">CCM 7941</strain>
    </source>
</reference>
<dbReference type="InterPro" id="IPR017953">
    <property type="entry name" value="Carbohydrate_kinase_pred_CS"/>
</dbReference>
<comment type="similarity">
    <text evidence="18">Belongs to the NnrE/AIBP family.</text>
</comment>
<evidence type="ECO:0000256" key="3">
    <source>
        <dbReference type="ARBA" id="ARBA00006001"/>
    </source>
</evidence>
<comment type="similarity">
    <text evidence="17">Belongs to the NnrD/CARKD family.</text>
</comment>
<comment type="cofactor">
    <cofactor evidence="18 19">
        <name>K(+)</name>
        <dbReference type="ChEBI" id="CHEBI:29103"/>
    </cofactor>
    <text evidence="18 19">Binds 1 potassium ion per subunit.</text>
</comment>
<keyword evidence="7 17" id="KW-0067">ATP-binding</keyword>
<evidence type="ECO:0000256" key="5">
    <source>
        <dbReference type="ARBA" id="ARBA00022723"/>
    </source>
</evidence>
<feature type="binding site" evidence="18">
    <location>
        <begin position="142"/>
        <end position="148"/>
    </location>
    <ligand>
        <name>(6S)-NADPHX</name>
        <dbReference type="ChEBI" id="CHEBI:64076"/>
    </ligand>
</feature>
<keyword evidence="9 18" id="KW-0630">Potassium</keyword>
<feature type="domain" description="YjeF C-terminal" evidence="20">
    <location>
        <begin position="238"/>
        <end position="514"/>
    </location>
</feature>
<dbReference type="NCBIfam" id="TIGR00197">
    <property type="entry name" value="yjeF_nterm"/>
    <property type="match status" value="1"/>
</dbReference>
<keyword evidence="12 17" id="KW-0456">Lyase</keyword>
<feature type="binding site" evidence="18">
    <location>
        <position position="80"/>
    </location>
    <ligand>
        <name>K(+)</name>
        <dbReference type="ChEBI" id="CHEBI:29103"/>
    </ligand>
</feature>
<evidence type="ECO:0000256" key="16">
    <source>
        <dbReference type="ARBA" id="ARBA00049209"/>
    </source>
</evidence>
<evidence type="ECO:0000256" key="4">
    <source>
        <dbReference type="ARBA" id="ARBA00009524"/>
    </source>
</evidence>
<protein>
    <recommendedName>
        <fullName evidence="19">Bifunctional NAD(P)H-hydrate repair enzyme</fullName>
    </recommendedName>
    <alternativeName>
        <fullName evidence="19">Nicotinamide nucleotide repair protein</fullName>
    </alternativeName>
    <domain>
        <recommendedName>
            <fullName evidence="19">ADP-dependent (S)-NAD(P)H-hydrate dehydratase</fullName>
            <ecNumber evidence="19">4.2.1.136</ecNumber>
        </recommendedName>
        <alternativeName>
            <fullName evidence="19">ADP-dependent NAD(P)HX dehydratase</fullName>
        </alternativeName>
    </domain>
    <domain>
        <recommendedName>
            <fullName evidence="19">NAD(P)H-hydrate epimerase</fullName>
            <ecNumber evidence="19">5.1.99.6</ecNumber>
        </recommendedName>
    </domain>
</protein>
<dbReference type="Proteomes" id="UP001595536">
    <property type="component" value="Unassembled WGS sequence"/>
</dbReference>
<comment type="function">
    <text evidence="17">Catalyzes the dehydration of the S-form of NAD(P)HX at the expense of ADP, which is converted to AMP. Together with NAD(P)HX epimerase, which catalyzes the epimerization of the S- and R-forms, the enzyme allows the repair of both epimers of NAD(P)HX, a damaged form of NAD(P)H that is a result of enzymatic or heat-dependent hydration.</text>
</comment>
<comment type="caution">
    <text evidence="22">The sequence shown here is derived from an EMBL/GenBank/DDBJ whole genome shotgun (WGS) entry which is preliminary data.</text>
</comment>
<keyword evidence="11 18" id="KW-0413">Isomerase</keyword>
<evidence type="ECO:0000256" key="18">
    <source>
        <dbReference type="HAMAP-Rule" id="MF_01966"/>
    </source>
</evidence>
<comment type="catalytic activity">
    <reaction evidence="2 18 19">
        <text>(6R)-NADPHX = (6S)-NADPHX</text>
        <dbReference type="Rhea" id="RHEA:32227"/>
        <dbReference type="ChEBI" id="CHEBI:64076"/>
        <dbReference type="ChEBI" id="CHEBI:64077"/>
        <dbReference type="EC" id="5.1.99.6"/>
    </reaction>
</comment>
<dbReference type="InterPro" id="IPR036652">
    <property type="entry name" value="YjeF_N_dom_sf"/>
</dbReference>
<organism evidence="22 23">
    <name type="scientific">Camelimonas abortus</name>
    <dbReference type="NCBI Taxonomy" id="1017184"/>
    <lineage>
        <taxon>Bacteria</taxon>
        <taxon>Pseudomonadati</taxon>
        <taxon>Pseudomonadota</taxon>
        <taxon>Alphaproteobacteria</taxon>
        <taxon>Hyphomicrobiales</taxon>
        <taxon>Chelatococcaceae</taxon>
        <taxon>Camelimonas</taxon>
    </lineage>
</organism>
<comment type="caution">
    <text evidence="18">Lacks conserved residue(s) required for the propagation of feature annotation.</text>
</comment>
<dbReference type="PROSITE" id="PS01050">
    <property type="entry name" value="YJEF_C_2"/>
    <property type="match status" value="1"/>
</dbReference>
<comment type="catalytic activity">
    <reaction evidence="16 17 19">
        <text>(6S)-NADPHX + ADP = AMP + phosphate + NADPH + H(+)</text>
        <dbReference type="Rhea" id="RHEA:32235"/>
        <dbReference type="ChEBI" id="CHEBI:15378"/>
        <dbReference type="ChEBI" id="CHEBI:43474"/>
        <dbReference type="ChEBI" id="CHEBI:57783"/>
        <dbReference type="ChEBI" id="CHEBI:64076"/>
        <dbReference type="ChEBI" id="CHEBI:456215"/>
        <dbReference type="ChEBI" id="CHEBI:456216"/>
        <dbReference type="EC" id="4.2.1.136"/>
    </reaction>
</comment>
<keyword evidence="5 18" id="KW-0479">Metal-binding</keyword>
<feature type="binding site" evidence="17">
    <location>
        <position position="273"/>
    </location>
    <ligand>
        <name>(6S)-NADPHX</name>
        <dbReference type="ChEBI" id="CHEBI:64076"/>
    </ligand>
</feature>
<dbReference type="RefSeq" id="WP_376830679.1">
    <property type="nucleotide sequence ID" value="NZ_JBHLWR010000006.1"/>
</dbReference>
<comment type="cofactor">
    <cofactor evidence="17">
        <name>Mg(2+)</name>
        <dbReference type="ChEBI" id="CHEBI:18420"/>
    </cofactor>
</comment>
<dbReference type="Pfam" id="PF01256">
    <property type="entry name" value="Carb_kinase"/>
    <property type="match status" value="1"/>
</dbReference>
<dbReference type="PIRSF" id="PIRSF017184">
    <property type="entry name" value="Nnr"/>
    <property type="match status" value="1"/>
</dbReference>
<accession>A0ABV7LF80</accession>
<dbReference type="PROSITE" id="PS51385">
    <property type="entry name" value="YJEF_N"/>
    <property type="match status" value="1"/>
</dbReference>
<dbReference type="CDD" id="cd01171">
    <property type="entry name" value="YXKO-related"/>
    <property type="match status" value="1"/>
</dbReference>
<evidence type="ECO:0000256" key="17">
    <source>
        <dbReference type="HAMAP-Rule" id="MF_01965"/>
    </source>
</evidence>
<name>A0ABV7LF80_9HYPH</name>
<keyword evidence="10 17" id="KW-0520">NAD</keyword>
<dbReference type="EC" id="4.2.1.136" evidence="19"/>
<dbReference type="Pfam" id="PF03853">
    <property type="entry name" value="YjeF_N"/>
    <property type="match status" value="1"/>
</dbReference>
<dbReference type="PROSITE" id="PS51383">
    <property type="entry name" value="YJEF_C_3"/>
    <property type="match status" value="1"/>
</dbReference>
<evidence type="ECO:0000256" key="8">
    <source>
        <dbReference type="ARBA" id="ARBA00022857"/>
    </source>
</evidence>
<evidence type="ECO:0000256" key="13">
    <source>
        <dbReference type="ARBA" id="ARBA00023268"/>
    </source>
</evidence>
<dbReference type="InterPro" id="IPR030677">
    <property type="entry name" value="Nnr"/>
</dbReference>
<feature type="binding site" evidence="17">
    <location>
        <begin position="430"/>
        <end position="434"/>
    </location>
    <ligand>
        <name>AMP</name>
        <dbReference type="ChEBI" id="CHEBI:456215"/>
    </ligand>
</feature>
<evidence type="ECO:0000256" key="14">
    <source>
        <dbReference type="ARBA" id="ARBA00025153"/>
    </source>
</evidence>
<dbReference type="Gene3D" id="3.40.1190.20">
    <property type="match status" value="1"/>
</dbReference>
<dbReference type="InterPro" id="IPR029056">
    <property type="entry name" value="Ribokinase-like"/>
</dbReference>
<feature type="binding site" evidence="17">
    <location>
        <position position="336"/>
    </location>
    <ligand>
        <name>(6S)-NADPHX</name>
        <dbReference type="ChEBI" id="CHEBI:64076"/>
    </ligand>
</feature>
<feature type="binding site" evidence="18">
    <location>
        <position position="171"/>
    </location>
    <ligand>
        <name>(6S)-NADPHX</name>
        <dbReference type="ChEBI" id="CHEBI:64076"/>
    </ligand>
</feature>
<comment type="similarity">
    <text evidence="4 19">In the C-terminal section; belongs to the NnrD/CARKD family.</text>
</comment>
<dbReference type="NCBIfam" id="TIGR00196">
    <property type="entry name" value="yjeF_cterm"/>
    <property type="match status" value="1"/>
</dbReference>
<comment type="catalytic activity">
    <reaction evidence="15 17 19">
        <text>(6S)-NADHX + ADP = AMP + phosphate + NADH + H(+)</text>
        <dbReference type="Rhea" id="RHEA:32223"/>
        <dbReference type="ChEBI" id="CHEBI:15378"/>
        <dbReference type="ChEBI" id="CHEBI:43474"/>
        <dbReference type="ChEBI" id="CHEBI:57945"/>
        <dbReference type="ChEBI" id="CHEBI:64074"/>
        <dbReference type="ChEBI" id="CHEBI:456215"/>
        <dbReference type="ChEBI" id="CHEBI:456216"/>
        <dbReference type="EC" id="4.2.1.136"/>
    </reaction>
</comment>
<evidence type="ECO:0000256" key="7">
    <source>
        <dbReference type="ARBA" id="ARBA00022840"/>
    </source>
</evidence>
<evidence type="ECO:0000256" key="12">
    <source>
        <dbReference type="ARBA" id="ARBA00023239"/>
    </source>
</evidence>
<gene>
    <name evidence="18" type="primary">nnrE</name>
    <name evidence="17" type="synonym">nnrD</name>
    <name evidence="22" type="ORF">ACFOEX_09470</name>
</gene>
<dbReference type="InterPro" id="IPR000631">
    <property type="entry name" value="CARKD"/>
</dbReference>
<evidence type="ECO:0000313" key="23">
    <source>
        <dbReference type="Proteomes" id="UP001595536"/>
    </source>
</evidence>
<feature type="binding site" evidence="17">
    <location>
        <position position="459"/>
    </location>
    <ligand>
        <name>AMP</name>
        <dbReference type="ChEBI" id="CHEBI:456215"/>
    </ligand>
</feature>
<evidence type="ECO:0000256" key="2">
    <source>
        <dbReference type="ARBA" id="ARBA00000909"/>
    </source>
</evidence>
<keyword evidence="23" id="KW-1185">Reference proteome</keyword>
<dbReference type="HAMAP" id="MF_01966">
    <property type="entry name" value="NADHX_epimerase"/>
    <property type="match status" value="1"/>
</dbReference>
<keyword evidence="13" id="KW-0511">Multifunctional enzyme</keyword>
<feature type="binding site" evidence="17">
    <location>
        <position position="392"/>
    </location>
    <ligand>
        <name>(6S)-NADPHX</name>
        <dbReference type="ChEBI" id="CHEBI:64076"/>
    </ligand>
</feature>
<evidence type="ECO:0000256" key="9">
    <source>
        <dbReference type="ARBA" id="ARBA00022958"/>
    </source>
</evidence>
<dbReference type="Gene3D" id="3.40.50.10260">
    <property type="entry name" value="YjeF N-terminal domain"/>
    <property type="match status" value="1"/>
</dbReference>
<comment type="function">
    <text evidence="18">Catalyzes the epimerization of the S- and R-forms of NAD(P)HX, a damaged form of NAD(P)H that is a result of enzymatic or heat-dependent hydration. This is a prerequisite for the S-specific NAD(P)H-hydrate dehydratase to allow the repair of both epimers of NAD(P)HX.</text>
</comment>
<dbReference type="HAMAP" id="MF_01965">
    <property type="entry name" value="NADHX_dehydratase"/>
    <property type="match status" value="1"/>
</dbReference>
<proteinExistence type="inferred from homology"/>
<evidence type="ECO:0000256" key="6">
    <source>
        <dbReference type="ARBA" id="ARBA00022741"/>
    </source>
</evidence>
<feature type="binding site" evidence="18">
    <location>
        <begin position="79"/>
        <end position="83"/>
    </location>
    <ligand>
        <name>(6S)-NADPHX</name>
        <dbReference type="ChEBI" id="CHEBI:64076"/>
    </ligand>
</feature>
<dbReference type="InterPro" id="IPR004443">
    <property type="entry name" value="YjeF_N_dom"/>
</dbReference>